<evidence type="ECO:0000256" key="3">
    <source>
        <dbReference type="ARBA" id="ARBA00022679"/>
    </source>
</evidence>
<evidence type="ECO:0000256" key="7">
    <source>
        <dbReference type="ARBA" id="ARBA00047989"/>
    </source>
</evidence>
<evidence type="ECO:0000256" key="5">
    <source>
        <dbReference type="ARBA" id="ARBA00022801"/>
    </source>
</evidence>
<dbReference type="PANTHER" id="PTHR30616:SF2">
    <property type="entry name" value="PURINE NUCLEOSIDE PHOSPHORYLASE LACC1"/>
    <property type="match status" value="1"/>
</dbReference>
<dbReference type="InterPro" id="IPR003730">
    <property type="entry name" value="Cu_polyphenol_OxRdtase"/>
</dbReference>
<dbReference type="NCBIfam" id="TIGR00726">
    <property type="entry name" value="peptidoglycan editing factor PgeF"/>
    <property type="match status" value="1"/>
</dbReference>
<comment type="catalytic activity">
    <reaction evidence="9">
        <text>S-methyl-5'-thioadenosine + phosphate = 5-(methylsulfanyl)-alpha-D-ribose 1-phosphate + adenine</text>
        <dbReference type="Rhea" id="RHEA:11852"/>
        <dbReference type="ChEBI" id="CHEBI:16708"/>
        <dbReference type="ChEBI" id="CHEBI:17509"/>
        <dbReference type="ChEBI" id="CHEBI:43474"/>
        <dbReference type="ChEBI" id="CHEBI:58533"/>
        <dbReference type="EC" id="2.4.2.28"/>
    </reaction>
    <physiologicalReaction direction="left-to-right" evidence="9">
        <dbReference type="Rhea" id="RHEA:11853"/>
    </physiologicalReaction>
</comment>
<keyword evidence="6" id="KW-0862">Zinc</keyword>
<dbReference type="SUPFAM" id="SSF64438">
    <property type="entry name" value="CNF1/YfiH-like putative cysteine hydrolases"/>
    <property type="match status" value="1"/>
</dbReference>
<evidence type="ECO:0000313" key="11">
    <source>
        <dbReference type="EMBL" id="MBZ6078193.1"/>
    </source>
</evidence>
<gene>
    <name evidence="11" type="primary">pgeF</name>
    <name evidence="11" type="ORF">K9B37_18165</name>
</gene>
<keyword evidence="4" id="KW-0479">Metal-binding</keyword>
<dbReference type="InterPro" id="IPR038371">
    <property type="entry name" value="Cu_polyphenol_OxRdtase_sf"/>
</dbReference>
<comment type="catalytic activity">
    <reaction evidence="7">
        <text>adenosine + H2O + H(+) = inosine + NH4(+)</text>
        <dbReference type="Rhea" id="RHEA:24408"/>
        <dbReference type="ChEBI" id="CHEBI:15377"/>
        <dbReference type="ChEBI" id="CHEBI:15378"/>
        <dbReference type="ChEBI" id="CHEBI:16335"/>
        <dbReference type="ChEBI" id="CHEBI:17596"/>
        <dbReference type="ChEBI" id="CHEBI:28938"/>
        <dbReference type="EC" id="3.5.4.4"/>
    </reaction>
    <physiologicalReaction direction="left-to-right" evidence="7">
        <dbReference type="Rhea" id="RHEA:24409"/>
    </physiologicalReaction>
</comment>
<comment type="catalytic activity">
    <reaction evidence="1">
        <text>inosine + phosphate = alpha-D-ribose 1-phosphate + hypoxanthine</text>
        <dbReference type="Rhea" id="RHEA:27646"/>
        <dbReference type="ChEBI" id="CHEBI:17368"/>
        <dbReference type="ChEBI" id="CHEBI:17596"/>
        <dbReference type="ChEBI" id="CHEBI:43474"/>
        <dbReference type="ChEBI" id="CHEBI:57720"/>
        <dbReference type="EC" id="2.4.2.1"/>
    </reaction>
    <physiologicalReaction direction="left-to-right" evidence="1">
        <dbReference type="Rhea" id="RHEA:27647"/>
    </physiologicalReaction>
</comment>
<comment type="catalytic activity">
    <reaction evidence="8">
        <text>adenosine + phosphate = alpha-D-ribose 1-phosphate + adenine</text>
        <dbReference type="Rhea" id="RHEA:27642"/>
        <dbReference type="ChEBI" id="CHEBI:16335"/>
        <dbReference type="ChEBI" id="CHEBI:16708"/>
        <dbReference type="ChEBI" id="CHEBI:43474"/>
        <dbReference type="ChEBI" id="CHEBI:57720"/>
        <dbReference type="EC" id="2.4.2.1"/>
    </reaction>
    <physiologicalReaction direction="left-to-right" evidence="8">
        <dbReference type="Rhea" id="RHEA:27643"/>
    </physiologicalReaction>
</comment>
<comment type="caution">
    <text evidence="11">The sequence shown here is derived from an EMBL/GenBank/DDBJ whole genome shotgun (WGS) entry which is preliminary data.</text>
</comment>
<dbReference type="PANTHER" id="PTHR30616">
    <property type="entry name" value="UNCHARACTERIZED PROTEIN YFIH"/>
    <property type="match status" value="1"/>
</dbReference>
<evidence type="ECO:0000256" key="2">
    <source>
        <dbReference type="ARBA" id="ARBA00007353"/>
    </source>
</evidence>
<proteinExistence type="inferred from homology"/>
<comment type="similarity">
    <text evidence="2 10">Belongs to the purine nucleoside phosphorylase YfiH/LACC1 family.</text>
</comment>
<evidence type="ECO:0000256" key="9">
    <source>
        <dbReference type="ARBA" id="ARBA00049893"/>
    </source>
</evidence>
<evidence type="ECO:0000256" key="4">
    <source>
        <dbReference type="ARBA" id="ARBA00022723"/>
    </source>
</evidence>
<reference evidence="11 12" key="1">
    <citation type="submission" date="2021-09" db="EMBL/GenBank/DDBJ databases">
        <title>The complete genome sequence of a new microorganism.</title>
        <authorList>
            <person name="Zi Z."/>
        </authorList>
    </citation>
    <scope>NUCLEOTIDE SEQUENCE [LARGE SCALE GENOMIC DNA]</scope>
    <source>
        <strain evidence="11 12">WGZ8</strain>
    </source>
</reference>
<keyword evidence="5" id="KW-0378">Hydrolase</keyword>
<evidence type="ECO:0000256" key="10">
    <source>
        <dbReference type="RuleBase" id="RU361274"/>
    </source>
</evidence>
<dbReference type="Gene3D" id="3.60.140.10">
    <property type="entry name" value="CNF1/YfiH-like putative cysteine hydrolases"/>
    <property type="match status" value="1"/>
</dbReference>
<dbReference type="Pfam" id="PF02578">
    <property type="entry name" value="Cu-oxidase_4"/>
    <property type="match status" value="1"/>
</dbReference>
<evidence type="ECO:0000256" key="8">
    <source>
        <dbReference type="ARBA" id="ARBA00048968"/>
    </source>
</evidence>
<dbReference type="CDD" id="cd16833">
    <property type="entry name" value="YfiH"/>
    <property type="match status" value="1"/>
</dbReference>
<keyword evidence="3" id="KW-0808">Transferase</keyword>
<evidence type="ECO:0000256" key="1">
    <source>
        <dbReference type="ARBA" id="ARBA00000553"/>
    </source>
</evidence>
<accession>A0ABS7VRL1</accession>
<evidence type="ECO:0000256" key="6">
    <source>
        <dbReference type="ARBA" id="ARBA00022833"/>
    </source>
</evidence>
<sequence length="258" mass="27988">MFVEAPELASYPNLRHAFFTREGGVSEGLYASLNGGLGSSDDPEKVRENRRRMATELEVAPGALVSVHQVHSADAVVLDAPWSGPRPKADAMVTAVPGIALAITTADCGPVLFADPHVGIIGAAHAGWRGAFTGILESTIEAMETLGARRDKIVAVLGPTISQPAYEVGSDFKLRFLEQGPENEAFFVPSGRPDHAMFDLPGYIGRRLEKAGIREFANLGLCTYADEERFFSYRRTTHRNEPDYGRLISAITLIPSYL</sequence>
<evidence type="ECO:0000313" key="12">
    <source>
        <dbReference type="Proteomes" id="UP000704176"/>
    </source>
</evidence>
<dbReference type="Proteomes" id="UP000704176">
    <property type="component" value="Unassembled WGS sequence"/>
</dbReference>
<dbReference type="InterPro" id="IPR011324">
    <property type="entry name" value="Cytotoxic_necrot_fac-like_cat"/>
</dbReference>
<dbReference type="EMBL" id="JAIRBM010000015">
    <property type="protein sequence ID" value="MBZ6078193.1"/>
    <property type="molecule type" value="Genomic_DNA"/>
</dbReference>
<protein>
    <recommendedName>
        <fullName evidence="10">Purine nucleoside phosphorylase</fullName>
    </recommendedName>
</protein>
<dbReference type="RefSeq" id="WP_224314941.1">
    <property type="nucleotide sequence ID" value="NZ_JAIRBM010000015.1"/>
</dbReference>
<name>A0ABS7VRL1_9HYPH</name>
<keyword evidence="12" id="KW-1185">Reference proteome</keyword>
<organism evidence="11 12">
    <name type="scientific">Microvirga puerhi</name>
    <dbReference type="NCBI Taxonomy" id="2876078"/>
    <lineage>
        <taxon>Bacteria</taxon>
        <taxon>Pseudomonadati</taxon>
        <taxon>Pseudomonadota</taxon>
        <taxon>Alphaproteobacteria</taxon>
        <taxon>Hyphomicrobiales</taxon>
        <taxon>Methylobacteriaceae</taxon>
        <taxon>Microvirga</taxon>
    </lineage>
</organism>